<organism evidence="1 2">
    <name type="scientific">Panagrolaimus sp. ES5</name>
    <dbReference type="NCBI Taxonomy" id="591445"/>
    <lineage>
        <taxon>Eukaryota</taxon>
        <taxon>Metazoa</taxon>
        <taxon>Ecdysozoa</taxon>
        <taxon>Nematoda</taxon>
        <taxon>Chromadorea</taxon>
        <taxon>Rhabditida</taxon>
        <taxon>Tylenchina</taxon>
        <taxon>Panagrolaimomorpha</taxon>
        <taxon>Panagrolaimoidea</taxon>
        <taxon>Panagrolaimidae</taxon>
        <taxon>Panagrolaimus</taxon>
    </lineage>
</organism>
<protein>
    <submittedName>
        <fullName evidence="2">Uncharacterized protein</fullName>
    </submittedName>
</protein>
<dbReference type="Proteomes" id="UP000887579">
    <property type="component" value="Unplaced"/>
</dbReference>
<proteinExistence type="predicted"/>
<sequence length="197" mass="20644">ATTRKAIRAPLPAINGSTTEDSSIDETHGSFTSPTPPAAIAGSSSSTSTAALPATSTTMSNGQSSNQSTSHSITTQAKPETDSAVHRFFRRSSLLRRTNPLPRRSNEPLSSLSTSAPLNNNNTTNNNSHINTALPPISPNNQYASLRIKNPIIASQLLQSPNGVGCCGLPQRRAPIAAIDDEIGIIKGRPSSAYENA</sequence>
<reference evidence="2" key="1">
    <citation type="submission" date="2022-11" db="UniProtKB">
        <authorList>
            <consortium name="WormBaseParasite"/>
        </authorList>
    </citation>
    <scope>IDENTIFICATION</scope>
</reference>
<evidence type="ECO:0000313" key="2">
    <source>
        <dbReference type="WBParaSite" id="ES5_v2.g27082.t1"/>
    </source>
</evidence>
<accession>A0AC34GBT9</accession>
<dbReference type="WBParaSite" id="ES5_v2.g27082.t1">
    <property type="protein sequence ID" value="ES5_v2.g27082.t1"/>
    <property type="gene ID" value="ES5_v2.g27082"/>
</dbReference>
<evidence type="ECO:0000313" key="1">
    <source>
        <dbReference type="Proteomes" id="UP000887579"/>
    </source>
</evidence>
<name>A0AC34GBT9_9BILA</name>